<dbReference type="OrthoDB" id="9977870at2759"/>
<dbReference type="EMBL" id="LVVM01004805">
    <property type="protein sequence ID" value="OJA12158.1"/>
    <property type="molecule type" value="Genomic_DNA"/>
</dbReference>
<keyword evidence="4" id="KW-0479">Metal-binding</keyword>
<proteinExistence type="predicted"/>
<evidence type="ECO:0000256" key="7">
    <source>
        <dbReference type="ARBA" id="ARBA00022786"/>
    </source>
</evidence>
<evidence type="ECO:0000256" key="1">
    <source>
        <dbReference type="ARBA" id="ARBA00001798"/>
    </source>
</evidence>
<feature type="compositionally biased region" description="Basic residues" evidence="9">
    <location>
        <begin position="100"/>
        <end position="110"/>
    </location>
</feature>
<dbReference type="Proteomes" id="UP000183567">
    <property type="component" value="Unassembled WGS sequence"/>
</dbReference>
<dbReference type="GO" id="GO:0061630">
    <property type="term" value="F:ubiquitin protein ligase activity"/>
    <property type="evidence" value="ECO:0007669"/>
    <property type="project" value="UniProtKB-EC"/>
</dbReference>
<evidence type="ECO:0000256" key="4">
    <source>
        <dbReference type="ARBA" id="ARBA00022723"/>
    </source>
</evidence>
<keyword evidence="7" id="KW-0833">Ubl conjugation pathway</keyword>
<accession>A0A1J8PSI1</accession>
<dbReference type="Pfam" id="PF01485">
    <property type="entry name" value="IBR"/>
    <property type="match status" value="1"/>
</dbReference>
<evidence type="ECO:0000313" key="12">
    <source>
        <dbReference type="Proteomes" id="UP000183567"/>
    </source>
</evidence>
<dbReference type="GO" id="GO:0016567">
    <property type="term" value="P:protein ubiquitination"/>
    <property type="evidence" value="ECO:0007669"/>
    <property type="project" value="InterPro"/>
</dbReference>
<dbReference type="EC" id="2.3.2.31" evidence="2"/>
<dbReference type="CDD" id="cd22584">
    <property type="entry name" value="Rcat_RBR_unk"/>
    <property type="match status" value="1"/>
</dbReference>
<sequence length="366" mass="41187">MITQMNFPDIERFQTSYGTRMRRGQALSDRGMSFALLVQNAREIADLDADWEVAQRLALKEGWEPANDPVPTSCCAPSCRQEVGFPVCNPPVQFPDKSFRGKSKKRRRSKSSASLSVMPTSSGPTPSSPSQVPTITTRVPRRATGHDCVICQDPIFGPEILAPCGHFYDIGCITDLFRAATRDDSLYPPLYCHQDIPSPQVRPHLTQALLAEFELKAQEFGTLKRVYCAAPACGRLLGSLYEGLFFKIFTCPSPTCTMATCRKCGEKYDGWNHNCTLDAEIERVLTLSRKSGWSRCPGCAQMIELNMGCYHMTCRCKTEFCYLCRASWTHQYLLLFERVYGSRFLRGMRAIGAQVFYIHSPHLLLI</sequence>
<evidence type="ECO:0000256" key="8">
    <source>
        <dbReference type="ARBA" id="ARBA00022833"/>
    </source>
</evidence>
<dbReference type="PROSITE" id="PS51873">
    <property type="entry name" value="TRIAD"/>
    <property type="match status" value="1"/>
</dbReference>
<dbReference type="InterPro" id="IPR013083">
    <property type="entry name" value="Znf_RING/FYVE/PHD"/>
</dbReference>
<comment type="caution">
    <text evidence="11">The sequence shown here is derived from an EMBL/GenBank/DDBJ whole genome shotgun (WGS) entry which is preliminary data.</text>
</comment>
<evidence type="ECO:0000256" key="9">
    <source>
        <dbReference type="SAM" id="MobiDB-lite"/>
    </source>
</evidence>
<dbReference type="SUPFAM" id="SSF57850">
    <property type="entry name" value="RING/U-box"/>
    <property type="match status" value="2"/>
</dbReference>
<dbReference type="PANTHER" id="PTHR11685">
    <property type="entry name" value="RBR FAMILY RING FINGER AND IBR DOMAIN-CONTAINING"/>
    <property type="match status" value="1"/>
</dbReference>
<keyword evidence="12" id="KW-1185">Reference proteome</keyword>
<keyword evidence="8" id="KW-0862">Zinc</keyword>
<dbReference type="GO" id="GO:0008270">
    <property type="term" value="F:zinc ion binding"/>
    <property type="evidence" value="ECO:0007669"/>
    <property type="project" value="UniProtKB-KW"/>
</dbReference>
<feature type="compositionally biased region" description="Low complexity" evidence="9">
    <location>
        <begin position="111"/>
        <end position="134"/>
    </location>
</feature>
<evidence type="ECO:0000256" key="5">
    <source>
        <dbReference type="ARBA" id="ARBA00022737"/>
    </source>
</evidence>
<organism evidence="11 12">
    <name type="scientific">Rhizopogon vesiculosus</name>
    <dbReference type="NCBI Taxonomy" id="180088"/>
    <lineage>
        <taxon>Eukaryota</taxon>
        <taxon>Fungi</taxon>
        <taxon>Dikarya</taxon>
        <taxon>Basidiomycota</taxon>
        <taxon>Agaricomycotina</taxon>
        <taxon>Agaricomycetes</taxon>
        <taxon>Agaricomycetidae</taxon>
        <taxon>Boletales</taxon>
        <taxon>Suillineae</taxon>
        <taxon>Rhizopogonaceae</taxon>
        <taxon>Rhizopogon</taxon>
    </lineage>
</organism>
<evidence type="ECO:0000313" key="11">
    <source>
        <dbReference type="EMBL" id="OJA12158.1"/>
    </source>
</evidence>
<keyword evidence="3" id="KW-0808">Transferase</keyword>
<dbReference type="Gene3D" id="3.30.40.10">
    <property type="entry name" value="Zinc/RING finger domain, C3HC4 (zinc finger)"/>
    <property type="match status" value="1"/>
</dbReference>
<reference evidence="11 12" key="1">
    <citation type="submission" date="2016-03" db="EMBL/GenBank/DDBJ databases">
        <title>Comparative genomics of the ectomycorrhizal sister species Rhizopogon vinicolor and Rhizopogon vesiculosus (Basidiomycota: Boletales) reveals a divergence of the mating type B locus.</title>
        <authorList>
            <person name="Mujic A.B."/>
            <person name="Kuo A."/>
            <person name="Tritt A."/>
            <person name="Lipzen A."/>
            <person name="Chen C."/>
            <person name="Johnson J."/>
            <person name="Sharma A."/>
            <person name="Barry K."/>
            <person name="Grigoriev I.V."/>
            <person name="Spatafora J.W."/>
        </authorList>
    </citation>
    <scope>NUCLEOTIDE SEQUENCE [LARGE SCALE GENOMIC DNA]</scope>
    <source>
        <strain evidence="11 12">AM-OR11-056</strain>
    </source>
</reference>
<dbReference type="InterPro" id="IPR002867">
    <property type="entry name" value="IBR_dom"/>
</dbReference>
<keyword evidence="6" id="KW-0863">Zinc-finger</keyword>
<keyword evidence="5" id="KW-0677">Repeat</keyword>
<dbReference type="InterPro" id="IPR031127">
    <property type="entry name" value="E3_UB_ligase_RBR"/>
</dbReference>
<evidence type="ECO:0000259" key="10">
    <source>
        <dbReference type="PROSITE" id="PS51873"/>
    </source>
</evidence>
<dbReference type="InterPro" id="IPR044066">
    <property type="entry name" value="TRIAD_supradom"/>
</dbReference>
<dbReference type="AlphaFoldDB" id="A0A1J8PSI1"/>
<feature type="domain" description="RING-type" evidence="10">
    <location>
        <begin position="144"/>
        <end position="346"/>
    </location>
</feature>
<dbReference type="STRING" id="180088.A0A1J8PSI1"/>
<feature type="region of interest" description="Disordered" evidence="9">
    <location>
        <begin position="96"/>
        <end position="134"/>
    </location>
</feature>
<evidence type="ECO:0000256" key="3">
    <source>
        <dbReference type="ARBA" id="ARBA00022679"/>
    </source>
</evidence>
<evidence type="ECO:0000256" key="6">
    <source>
        <dbReference type="ARBA" id="ARBA00022771"/>
    </source>
</evidence>
<dbReference type="Gene3D" id="1.20.120.1750">
    <property type="match status" value="1"/>
</dbReference>
<name>A0A1J8PSI1_9AGAM</name>
<evidence type="ECO:0000256" key="2">
    <source>
        <dbReference type="ARBA" id="ARBA00012251"/>
    </source>
</evidence>
<comment type="catalytic activity">
    <reaction evidence="1">
        <text>[E2 ubiquitin-conjugating enzyme]-S-ubiquitinyl-L-cysteine + [acceptor protein]-L-lysine = [E2 ubiquitin-conjugating enzyme]-L-cysteine + [acceptor protein]-N(6)-ubiquitinyl-L-lysine.</text>
        <dbReference type="EC" id="2.3.2.31"/>
    </reaction>
</comment>
<gene>
    <name evidence="11" type="ORF">AZE42_10795</name>
</gene>
<protein>
    <recommendedName>
        <fullName evidence="2">RBR-type E3 ubiquitin transferase</fullName>
        <ecNumber evidence="2">2.3.2.31</ecNumber>
    </recommendedName>
</protein>